<sequence length="85" mass="9227">MSARYFAHGYTVWKGDGCRWEGDVHLTQTLLLLLLLFGLLIITKVGVTTATMIAAAHNMTLGECASNDFLTVIRGLASNPTTTLE</sequence>
<evidence type="ECO:0000256" key="1">
    <source>
        <dbReference type="SAM" id="Phobius"/>
    </source>
</evidence>
<gene>
    <name evidence="2" type="ORF">FKW44_019039</name>
</gene>
<proteinExistence type="predicted"/>
<keyword evidence="3" id="KW-1185">Reference proteome</keyword>
<keyword evidence="1" id="KW-1133">Transmembrane helix</keyword>
<evidence type="ECO:0000313" key="2">
    <source>
        <dbReference type="EMBL" id="QQP38465.1"/>
    </source>
</evidence>
<dbReference type="AlphaFoldDB" id="A0A7T8GV98"/>
<reference evidence="2" key="1">
    <citation type="journal article" name="Sci. Data">
        <title>Chromosome-scale genome assembly of the sea louse Caligus rogercresseyi by SMRT sequencing and Hi-C analysis.</title>
        <authorList>
            <person name="Gallardo-Escarate C."/>
            <person name="Valenzuela-Munoz V."/>
            <person name="Nunez-Acuna G."/>
            <person name="Valenzuela-Miranda D."/>
            <person name="Goncalves A.T."/>
            <person name="Escobar-Sepulveda H."/>
            <person name="Liachko I."/>
            <person name="Nelson B."/>
            <person name="Roberts S."/>
            <person name="Warren W."/>
        </authorList>
    </citation>
    <scope>NUCLEOTIDE SEQUENCE</scope>
    <source>
        <tissue evidence="2">Whole tissue</tissue>
    </source>
</reference>
<feature type="transmembrane region" description="Helical" evidence="1">
    <location>
        <begin position="30"/>
        <end position="56"/>
    </location>
</feature>
<keyword evidence="1" id="KW-0812">Transmembrane</keyword>
<dbReference type="Proteomes" id="UP000595437">
    <property type="component" value="Chromosome 13"/>
</dbReference>
<keyword evidence="1" id="KW-0472">Membrane</keyword>
<accession>A0A7T8GV98</accession>
<dbReference type="EMBL" id="CP045902">
    <property type="protein sequence ID" value="QQP38465.1"/>
    <property type="molecule type" value="Genomic_DNA"/>
</dbReference>
<organism evidence="2 3">
    <name type="scientific">Caligus rogercresseyi</name>
    <name type="common">Sea louse</name>
    <dbReference type="NCBI Taxonomy" id="217165"/>
    <lineage>
        <taxon>Eukaryota</taxon>
        <taxon>Metazoa</taxon>
        <taxon>Ecdysozoa</taxon>
        <taxon>Arthropoda</taxon>
        <taxon>Crustacea</taxon>
        <taxon>Multicrustacea</taxon>
        <taxon>Hexanauplia</taxon>
        <taxon>Copepoda</taxon>
        <taxon>Siphonostomatoida</taxon>
        <taxon>Caligidae</taxon>
        <taxon>Caligus</taxon>
    </lineage>
</organism>
<name>A0A7T8GV98_CALRO</name>
<evidence type="ECO:0000313" key="3">
    <source>
        <dbReference type="Proteomes" id="UP000595437"/>
    </source>
</evidence>
<protein>
    <submittedName>
        <fullName evidence="2">E3 ubiquitinprotein ligase MYCBP2like</fullName>
    </submittedName>
</protein>